<dbReference type="InterPro" id="IPR036691">
    <property type="entry name" value="Endo/exonu/phosph_ase_sf"/>
</dbReference>
<dbReference type="PROSITE" id="PS50878">
    <property type="entry name" value="RT_POL"/>
    <property type="match status" value="1"/>
</dbReference>
<dbReference type="InterPro" id="IPR043502">
    <property type="entry name" value="DNA/RNA_pol_sf"/>
</dbReference>
<accession>A0AAV2C9V9</accession>
<feature type="domain" description="Reverse transcriptase" evidence="1">
    <location>
        <begin position="435"/>
        <end position="718"/>
    </location>
</feature>
<dbReference type="Pfam" id="PF00078">
    <property type="entry name" value="RVT_1"/>
    <property type="match status" value="1"/>
</dbReference>
<dbReference type="PANTHER" id="PTHR31635:SF196">
    <property type="entry name" value="REVERSE TRANSCRIPTASE DOMAIN-CONTAINING PROTEIN-RELATED"/>
    <property type="match status" value="1"/>
</dbReference>
<dbReference type="CDD" id="cd01650">
    <property type="entry name" value="RT_nLTR_like"/>
    <property type="match status" value="1"/>
</dbReference>
<dbReference type="Gene3D" id="3.60.10.10">
    <property type="entry name" value="Endonuclease/exonuclease/phosphatase"/>
    <property type="match status" value="1"/>
</dbReference>
<dbReference type="SUPFAM" id="SSF56219">
    <property type="entry name" value="DNase I-like"/>
    <property type="match status" value="1"/>
</dbReference>
<evidence type="ECO:0000313" key="2">
    <source>
        <dbReference type="EMBL" id="CAL1353160.1"/>
    </source>
</evidence>
<reference evidence="2 3" key="1">
    <citation type="submission" date="2024-04" db="EMBL/GenBank/DDBJ databases">
        <authorList>
            <person name="Fracassetti M."/>
        </authorList>
    </citation>
    <scope>NUCLEOTIDE SEQUENCE [LARGE SCALE GENOMIC DNA]</scope>
</reference>
<gene>
    <name evidence="2" type="ORF">LTRI10_LOCUS1083</name>
</gene>
<dbReference type="SUPFAM" id="SSF56672">
    <property type="entry name" value="DNA/RNA polymerases"/>
    <property type="match status" value="1"/>
</dbReference>
<dbReference type="InterPro" id="IPR000477">
    <property type="entry name" value="RT_dom"/>
</dbReference>
<dbReference type="InterPro" id="IPR005135">
    <property type="entry name" value="Endo/exonuclease/phosphatase"/>
</dbReference>
<dbReference type="Pfam" id="PF03372">
    <property type="entry name" value="Exo_endo_phos"/>
    <property type="match status" value="1"/>
</dbReference>
<dbReference type="AlphaFoldDB" id="A0AAV2C9V9"/>
<sequence>MVEVNGGGNFRNGIGVGARNTAGGLALLWDSNVDFTLKSMSQNHIDGVVKHEDGENVWRFTGFYGWPEGENKSRSWDLLRNLHNQMSMAWVVMGDFNQVVSGNEKRGKRLEDERDMQAFANALSDTELEDLGFVGYPFTWDNARTGEAFTEERLDRAVCNQDWAQAHPLAQVRHHERPYSDHRAVILDTEGIEGEPVRWGWRFKYESYWDDEEECKKIVAEEWERCSSLETAERLRACEQKLHEWSKEKFGSWKERLKMVEKSLAELERKPRGENWIQERRNLEAERAGILVQEEKKWHQRSRISWLGYGDKNSSLFHRRATERKRRNTIRKLISEDGRVWLGQNEVSDCLVDYYSHMFESQGDEGRDTITSTIPRRVTSEMNDWLRRPFTVEEIEDALRHMGPLKAPGEDGFPAIFYKRNWDVIKEQVTEEILQALAEGKLPPKMNRTLICLIPKVKKPKSPKDYRPISLCNVSYKILSKVLANRLRTILHKLISETQSAFVPGRSIFDNVLAAFECFHAMKKKERRVKRGFFAAKLDMAKAYDRVEWHFLRRVMEKLGFERHWINMIMECVSTVTYSVLVNGHQTRSITPSRGLRQGDPISPYLFLLCAEGLSSMIEKAEREGSWHGIKVSQRGPSVSHLLFADDCIFFARACHQESAKIKQILADYERESGQMINLGKSELTFSNNVGQQRRTEIAQHLGIREVSKHEKYLGLPTVVGRSKKVVFAYIKERIRDRIQGWKGRMISTAGKDVLIKAVALAQGNFVMSVFKLPASLIREINSVISNYWWGDSGGKNRIHWKNWRFMGKERAVGGMGLRELEAFNKALLVKQVWQLLQNPNSLIGRILKAKYFPHSSILEAAMGYRPSYTWRSLLSARDLVCRGSRWRVGNGTSIRIWDDKWVPGLEGNKPSLGPQGKMGLDRVKDLIDHGSGEWRGDLLELLFSPVECEAIRAIPIPRSAQADARCWDYTTDGKYTVCTGYKLAVEDPIEEPGVDDQEEEAPQAPVACDWSALWKTQVPPKVRYFLWKVMHDILPTM</sequence>
<proteinExistence type="predicted"/>
<keyword evidence="3" id="KW-1185">Reference proteome</keyword>
<protein>
    <recommendedName>
        <fullName evidence="1">Reverse transcriptase domain-containing protein</fullName>
    </recommendedName>
</protein>
<dbReference type="GO" id="GO:0003824">
    <property type="term" value="F:catalytic activity"/>
    <property type="evidence" value="ECO:0007669"/>
    <property type="project" value="InterPro"/>
</dbReference>
<dbReference type="Proteomes" id="UP001497516">
    <property type="component" value="Chromosome 1"/>
</dbReference>
<organism evidence="2 3">
    <name type="scientific">Linum trigynum</name>
    <dbReference type="NCBI Taxonomy" id="586398"/>
    <lineage>
        <taxon>Eukaryota</taxon>
        <taxon>Viridiplantae</taxon>
        <taxon>Streptophyta</taxon>
        <taxon>Embryophyta</taxon>
        <taxon>Tracheophyta</taxon>
        <taxon>Spermatophyta</taxon>
        <taxon>Magnoliopsida</taxon>
        <taxon>eudicotyledons</taxon>
        <taxon>Gunneridae</taxon>
        <taxon>Pentapetalae</taxon>
        <taxon>rosids</taxon>
        <taxon>fabids</taxon>
        <taxon>Malpighiales</taxon>
        <taxon>Linaceae</taxon>
        <taxon>Linum</taxon>
    </lineage>
</organism>
<evidence type="ECO:0000259" key="1">
    <source>
        <dbReference type="PROSITE" id="PS50878"/>
    </source>
</evidence>
<dbReference type="PANTHER" id="PTHR31635">
    <property type="entry name" value="REVERSE TRANSCRIPTASE DOMAIN-CONTAINING PROTEIN-RELATED"/>
    <property type="match status" value="1"/>
</dbReference>
<name>A0AAV2C9V9_9ROSI</name>
<dbReference type="EMBL" id="OZ034813">
    <property type="protein sequence ID" value="CAL1353160.1"/>
    <property type="molecule type" value="Genomic_DNA"/>
</dbReference>
<evidence type="ECO:0000313" key="3">
    <source>
        <dbReference type="Proteomes" id="UP001497516"/>
    </source>
</evidence>